<keyword evidence="6" id="KW-1185">Reference proteome</keyword>
<gene>
    <name evidence="5" type="ORF">D9615_003915</name>
</gene>
<dbReference type="PANTHER" id="PTHR43684">
    <property type="match status" value="1"/>
</dbReference>
<accession>A0A8H5HCZ5</accession>
<dbReference type="EMBL" id="JAACJP010000012">
    <property type="protein sequence ID" value="KAF5381027.1"/>
    <property type="molecule type" value="Genomic_DNA"/>
</dbReference>
<evidence type="ECO:0000313" key="6">
    <source>
        <dbReference type="Proteomes" id="UP000565441"/>
    </source>
</evidence>
<comment type="caution">
    <text evidence="5">The sequence shown here is derived from an EMBL/GenBank/DDBJ whole genome shotgun (WGS) entry which is preliminary data.</text>
</comment>
<dbReference type="GO" id="GO:0005782">
    <property type="term" value="C:peroxisomal matrix"/>
    <property type="evidence" value="ECO:0007669"/>
    <property type="project" value="TreeGrafter"/>
</dbReference>
<dbReference type="Gene3D" id="3.90.226.10">
    <property type="entry name" value="2-enoyl-CoA Hydratase, Chain A, domain 1"/>
    <property type="match status" value="1"/>
</dbReference>
<keyword evidence="2" id="KW-0576">Peroxisome</keyword>
<keyword evidence="4" id="KW-0732">Signal</keyword>
<dbReference type="OrthoDB" id="448450at2759"/>
<dbReference type="PANTHER" id="PTHR43684:SF1">
    <property type="entry name" value="ENOYL-COA DELTA ISOMERASE 2"/>
    <property type="match status" value="1"/>
</dbReference>
<dbReference type="GO" id="GO:0006635">
    <property type="term" value="P:fatty acid beta-oxidation"/>
    <property type="evidence" value="ECO:0007669"/>
    <property type="project" value="TreeGrafter"/>
</dbReference>
<evidence type="ECO:0000256" key="3">
    <source>
        <dbReference type="ARBA" id="ARBA00023235"/>
    </source>
</evidence>
<organism evidence="5 6">
    <name type="scientific">Tricholomella constricta</name>
    <dbReference type="NCBI Taxonomy" id="117010"/>
    <lineage>
        <taxon>Eukaryota</taxon>
        <taxon>Fungi</taxon>
        <taxon>Dikarya</taxon>
        <taxon>Basidiomycota</taxon>
        <taxon>Agaricomycotina</taxon>
        <taxon>Agaricomycetes</taxon>
        <taxon>Agaricomycetidae</taxon>
        <taxon>Agaricales</taxon>
        <taxon>Tricholomatineae</taxon>
        <taxon>Lyophyllaceae</taxon>
        <taxon>Tricholomella</taxon>
    </lineage>
</organism>
<evidence type="ECO:0000313" key="5">
    <source>
        <dbReference type="EMBL" id="KAF5381027.1"/>
    </source>
</evidence>
<feature type="chain" id="PRO_5034558785" evidence="4">
    <location>
        <begin position="23"/>
        <end position="140"/>
    </location>
</feature>
<dbReference type="AlphaFoldDB" id="A0A8H5HCZ5"/>
<dbReference type="SUPFAM" id="SSF52096">
    <property type="entry name" value="ClpP/crotonase"/>
    <property type="match status" value="1"/>
</dbReference>
<comment type="subcellular location">
    <subcellularLocation>
        <location evidence="1">Peroxisome</location>
    </subcellularLocation>
</comment>
<evidence type="ECO:0000256" key="2">
    <source>
        <dbReference type="ARBA" id="ARBA00023140"/>
    </source>
</evidence>
<feature type="signal peptide" evidence="4">
    <location>
        <begin position="1"/>
        <end position="22"/>
    </location>
</feature>
<keyword evidence="3" id="KW-0413">Isomerase</keyword>
<sequence>MSNAWLSLPFTFLGIVAEGGSSASFVNRMGLAKANEVLLWGKKKSAQELLNCGFVNQIFPAQSAESFHLAVRKQLLEELHGLDPTALLEVKRLIRAALKDKNDPDAVNLRESYAQAARFASGVPMEQFAKIARKEIKHKL</sequence>
<dbReference type="InterPro" id="IPR029045">
    <property type="entry name" value="ClpP/crotonase-like_dom_sf"/>
</dbReference>
<dbReference type="GO" id="GO:0004165">
    <property type="term" value="F:delta(3)-delta(2)-enoyl-CoA isomerase activity"/>
    <property type="evidence" value="ECO:0007669"/>
    <property type="project" value="UniProtKB-ARBA"/>
</dbReference>
<reference evidence="5 6" key="1">
    <citation type="journal article" date="2020" name="ISME J.">
        <title>Uncovering the hidden diversity of litter-decomposition mechanisms in mushroom-forming fungi.</title>
        <authorList>
            <person name="Floudas D."/>
            <person name="Bentzer J."/>
            <person name="Ahren D."/>
            <person name="Johansson T."/>
            <person name="Persson P."/>
            <person name="Tunlid A."/>
        </authorList>
    </citation>
    <scope>NUCLEOTIDE SEQUENCE [LARGE SCALE GENOMIC DNA]</scope>
    <source>
        <strain evidence="5 6">CBS 661.87</strain>
    </source>
</reference>
<dbReference type="InterPro" id="IPR051053">
    <property type="entry name" value="ECH/Chromodomain_protein"/>
</dbReference>
<evidence type="ECO:0000256" key="4">
    <source>
        <dbReference type="SAM" id="SignalP"/>
    </source>
</evidence>
<dbReference type="InterPro" id="IPR001753">
    <property type="entry name" value="Enoyl-CoA_hydra/iso"/>
</dbReference>
<evidence type="ECO:0000256" key="1">
    <source>
        <dbReference type="ARBA" id="ARBA00004275"/>
    </source>
</evidence>
<protein>
    <submittedName>
        <fullName evidence="5">Uncharacterized protein</fullName>
    </submittedName>
</protein>
<name>A0A8H5HCZ5_9AGAR</name>
<dbReference type="Proteomes" id="UP000565441">
    <property type="component" value="Unassembled WGS sequence"/>
</dbReference>
<proteinExistence type="predicted"/>
<dbReference type="Pfam" id="PF00378">
    <property type="entry name" value="ECH_1"/>
    <property type="match status" value="1"/>
</dbReference>